<dbReference type="EMBL" id="NGKC01000004">
    <property type="protein sequence ID" value="RSU12900.1"/>
    <property type="molecule type" value="Genomic_DNA"/>
</dbReference>
<feature type="transmembrane region" description="Helical" evidence="1">
    <location>
        <begin position="30"/>
        <end position="62"/>
    </location>
</feature>
<organism evidence="2 3">
    <name type="scientific">Vagococcus acidifermentans</name>
    <dbReference type="NCBI Taxonomy" id="564710"/>
    <lineage>
        <taxon>Bacteria</taxon>
        <taxon>Bacillati</taxon>
        <taxon>Bacillota</taxon>
        <taxon>Bacilli</taxon>
        <taxon>Lactobacillales</taxon>
        <taxon>Enterococcaceae</taxon>
        <taxon>Vagococcus</taxon>
    </lineage>
</organism>
<dbReference type="RefSeq" id="WP_126813021.1">
    <property type="nucleotide sequence ID" value="NZ_NGKC01000004.1"/>
</dbReference>
<protein>
    <recommendedName>
        <fullName evidence="4">Zn-finger containing protein</fullName>
    </recommendedName>
</protein>
<evidence type="ECO:0000256" key="1">
    <source>
        <dbReference type="SAM" id="Phobius"/>
    </source>
</evidence>
<sequence>MFDKRSKWQQKAMHAMAGRYGLTDTLNKHLLVAGVVLMLVNIVFASRVLSLLSTILIAYAAFRFLSKNRYKRVRENQIYYAWHMKRQRFWQFQQKRWRERKSYKYFSCSNCHQKLRVPRHKGRIKITCPKCRTQITKKT</sequence>
<accession>A0A430AXV0</accession>
<dbReference type="AlphaFoldDB" id="A0A430AXV0"/>
<dbReference type="Proteomes" id="UP000286773">
    <property type="component" value="Unassembled WGS sequence"/>
</dbReference>
<gene>
    <name evidence="2" type="ORF">CBF27_05000</name>
</gene>
<keyword evidence="1" id="KW-0472">Membrane</keyword>
<dbReference type="OrthoDB" id="3174166at2"/>
<reference evidence="2 3" key="1">
    <citation type="submission" date="2017-05" db="EMBL/GenBank/DDBJ databases">
        <title>Vagococcus spp. assemblies.</title>
        <authorList>
            <person name="Gulvik C.A."/>
        </authorList>
    </citation>
    <scope>NUCLEOTIDE SEQUENCE [LARGE SCALE GENOMIC DNA]</scope>
    <source>
        <strain evidence="2 3">LMG 24798</strain>
    </source>
</reference>
<keyword evidence="1" id="KW-1133">Transmembrane helix</keyword>
<keyword evidence="1" id="KW-0812">Transmembrane</keyword>
<evidence type="ECO:0000313" key="3">
    <source>
        <dbReference type="Proteomes" id="UP000286773"/>
    </source>
</evidence>
<comment type="caution">
    <text evidence="2">The sequence shown here is derived from an EMBL/GenBank/DDBJ whole genome shotgun (WGS) entry which is preliminary data.</text>
</comment>
<proteinExistence type="predicted"/>
<keyword evidence="3" id="KW-1185">Reference proteome</keyword>
<evidence type="ECO:0000313" key="2">
    <source>
        <dbReference type="EMBL" id="RSU12900.1"/>
    </source>
</evidence>
<evidence type="ECO:0008006" key="4">
    <source>
        <dbReference type="Google" id="ProtNLM"/>
    </source>
</evidence>
<name>A0A430AXV0_9ENTE</name>